<evidence type="ECO:0000313" key="2">
    <source>
        <dbReference type="Proteomes" id="UP000799771"/>
    </source>
</evidence>
<evidence type="ECO:0000313" key="1">
    <source>
        <dbReference type="EMBL" id="KAF2134967.1"/>
    </source>
</evidence>
<protein>
    <submittedName>
        <fullName evidence="1">Uncharacterized protein</fullName>
    </submittedName>
</protein>
<accession>A0A6A6AVX4</accession>
<gene>
    <name evidence="1" type="ORF">P153DRAFT_362676</name>
</gene>
<dbReference type="GeneID" id="54407621"/>
<dbReference type="RefSeq" id="XP_033529354.1">
    <property type="nucleotide sequence ID" value="XM_033667189.1"/>
</dbReference>
<proteinExistence type="predicted"/>
<organism evidence="1 2">
    <name type="scientific">Dothidotthia symphoricarpi CBS 119687</name>
    <dbReference type="NCBI Taxonomy" id="1392245"/>
    <lineage>
        <taxon>Eukaryota</taxon>
        <taxon>Fungi</taxon>
        <taxon>Dikarya</taxon>
        <taxon>Ascomycota</taxon>
        <taxon>Pezizomycotina</taxon>
        <taxon>Dothideomycetes</taxon>
        <taxon>Pleosporomycetidae</taxon>
        <taxon>Pleosporales</taxon>
        <taxon>Dothidotthiaceae</taxon>
        <taxon>Dothidotthia</taxon>
    </lineage>
</organism>
<sequence>MTKSIQTDPNIYNMPCQECLPAKYVSSPARLIRAVAKSTGEGRFYIEMRHNMYFINSYETIDVKEIVVRYREIARHQSSLLK</sequence>
<dbReference type="AlphaFoldDB" id="A0A6A6AVX4"/>
<dbReference type="Proteomes" id="UP000799771">
    <property type="component" value="Unassembled WGS sequence"/>
</dbReference>
<name>A0A6A6AVX4_9PLEO</name>
<dbReference type="EMBL" id="ML977497">
    <property type="protein sequence ID" value="KAF2134967.1"/>
    <property type="molecule type" value="Genomic_DNA"/>
</dbReference>
<reference evidence="1" key="1">
    <citation type="journal article" date="2020" name="Stud. Mycol.">
        <title>101 Dothideomycetes genomes: a test case for predicting lifestyles and emergence of pathogens.</title>
        <authorList>
            <person name="Haridas S."/>
            <person name="Albert R."/>
            <person name="Binder M."/>
            <person name="Bloem J."/>
            <person name="Labutti K."/>
            <person name="Salamov A."/>
            <person name="Andreopoulos B."/>
            <person name="Baker S."/>
            <person name="Barry K."/>
            <person name="Bills G."/>
            <person name="Bluhm B."/>
            <person name="Cannon C."/>
            <person name="Castanera R."/>
            <person name="Culley D."/>
            <person name="Daum C."/>
            <person name="Ezra D."/>
            <person name="Gonzalez J."/>
            <person name="Henrissat B."/>
            <person name="Kuo A."/>
            <person name="Liang C."/>
            <person name="Lipzen A."/>
            <person name="Lutzoni F."/>
            <person name="Magnuson J."/>
            <person name="Mondo S."/>
            <person name="Nolan M."/>
            <person name="Ohm R."/>
            <person name="Pangilinan J."/>
            <person name="Park H.-J."/>
            <person name="Ramirez L."/>
            <person name="Alfaro M."/>
            <person name="Sun H."/>
            <person name="Tritt A."/>
            <person name="Yoshinaga Y."/>
            <person name="Zwiers L.-H."/>
            <person name="Turgeon B."/>
            <person name="Goodwin S."/>
            <person name="Spatafora J."/>
            <person name="Crous P."/>
            <person name="Grigoriev I."/>
        </authorList>
    </citation>
    <scope>NUCLEOTIDE SEQUENCE</scope>
    <source>
        <strain evidence="1">CBS 119687</strain>
    </source>
</reference>
<keyword evidence="2" id="KW-1185">Reference proteome</keyword>